<sequence>MLGALRTTVRDCGGLSLAATVIVPSILLFVTFIKVWHAIERILTAQSCFWSGLVAPFYAFSANLQMRWAGPEEVVPTVVLRNAIATTSAAGNAATYFVHEIGSLQRHSLATVDGVTLFTPMAVPTAEVAEVEQAIEKLQKGLEDFVPRELVRFYNIRATIAHMIRDLSPQHDAGSSPGGKEKKHHKTLRKHLRDPEKPLIETVNHRKEVREDAMEIEMSAGDAGRT</sequence>
<reference evidence="3" key="1">
    <citation type="journal article" date="2023" name="Mol. Phylogenet. Evol.">
        <title>Genome-scale phylogeny and comparative genomics of the fungal order Sordariales.</title>
        <authorList>
            <person name="Hensen N."/>
            <person name="Bonometti L."/>
            <person name="Westerberg I."/>
            <person name="Brannstrom I.O."/>
            <person name="Guillou S."/>
            <person name="Cros-Aarteil S."/>
            <person name="Calhoun S."/>
            <person name="Haridas S."/>
            <person name="Kuo A."/>
            <person name="Mondo S."/>
            <person name="Pangilinan J."/>
            <person name="Riley R."/>
            <person name="LaButti K."/>
            <person name="Andreopoulos B."/>
            <person name="Lipzen A."/>
            <person name="Chen C."/>
            <person name="Yan M."/>
            <person name="Daum C."/>
            <person name="Ng V."/>
            <person name="Clum A."/>
            <person name="Steindorff A."/>
            <person name="Ohm R.A."/>
            <person name="Martin F."/>
            <person name="Silar P."/>
            <person name="Natvig D.O."/>
            <person name="Lalanne C."/>
            <person name="Gautier V."/>
            <person name="Ament-Velasquez S.L."/>
            <person name="Kruys A."/>
            <person name="Hutchinson M.I."/>
            <person name="Powell A.J."/>
            <person name="Barry K."/>
            <person name="Miller A.N."/>
            <person name="Grigoriev I.V."/>
            <person name="Debuchy R."/>
            <person name="Gladieux P."/>
            <person name="Hiltunen Thoren M."/>
            <person name="Johannesson H."/>
        </authorList>
    </citation>
    <scope>NUCLEOTIDE SEQUENCE</scope>
    <source>
        <strain evidence="3">CBS 141.50</strain>
    </source>
</reference>
<reference evidence="3" key="2">
    <citation type="submission" date="2023-05" db="EMBL/GenBank/DDBJ databases">
        <authorList>
            <consortium name="Lawrence Berkeley National Laboratory"/>
            <person name="Steindorff A."/>
            <person name="Hensen N."/>
            <person name="Bonometti L."/>
            <person name="Westerberg I."/>
            <person name="Brannstrom I.O."/>
            <person name="Guillou S."/>
            <person name="Cros-Aarteil S."/>
            <person name="Calhoun S."/>
            <person name="Haridas S."/>
            <person name="Kuo A."/>
            <person name="Mondo S."/>
            <person name="Pangilinan J."/>
            <person name="Riley R."/>
            <person name="Labutti K."/>
            <person name="Andreopoulos B."/>
            <person name="Lipzen A."/>
            <person name="Chen C."/>
            <person name="Yanf M."/>
            <person name="Daum C."/>
            <person name="Ng V."/>
            <person name="Clum A."/>
            <person name="Ohm R."/>
            <person name="Martin F."/>
            <person name="Silar P."/>
            <person name="Natvig D."/>
            <person name="Lalanne C."/>
            <person name="Gautier V."/>
            <person name="Ament-Velasquez S.L."/>
            <person name="Kruys A."/>
            <person name="Hutchinson M.I."/>
            <person name="Powell A.J."/>
            <person name="Barry K."/>
            <person name="Miller A.N."/>
            <person name="Grigoriev I.V."/>
            <person name="Debuchy R."/>
            <person name="Gladieux P."/>
            <person name="Thoren M.H."/>
            <person name="Johannesson H."/>
        </authorList>
    </citation>
    <scope>NUCLEOTIDE SEQUENCE</scope>
    <source>
        <strain evidence="3">CBS 141.50</strain>
    </source>
</reference>
<name>A0AAN6V9P5_9PEZI</name>
<dbReference type="GeneID" id="87815821"/>
<feature type="transmembrane region" description="Helical" evidence="2">
    <location>
        <begin position="42"/>
        <end position="60"/>
    </location>
</feature>
<dbReference type="RefSeq" id="XP_062640683.1">
    <property type="nucleotide sequence ID" value="XM_062779208.1"/>
</dbReference>
<organism evidence="3 4">
    <name type="scientific">Dichotomopilus funicola</name>
    <dbReference type="NCBI Taxonomy" id="1934379"/>
    <lineage>
        <taxon>Eukaryota</taxon>
        <taxon>Fungi</taxon>
        <taxon>Dikarya</taxon>
        <taxon>Ascomycota</taxon>
        <taxon>Pezizomycotina</taxon>
        <taxon>Sordariomycetes</taxon>
        <taxon>Sordariomycetidae</taxon>
        <taxon>Sordariales</taxon>
        <taxon>Chaetomiaceae</taxon>
        <taxon>Dichotomopilus</taxon>
    </lineage>
</organism>
<evidence type="ECO:0000256" key="2">
    <source>
        <dbReference type="SAM" id="Phobius"/>
    </source>
</evidence>
<accession>A0AAN6V9P5</accession>
<keyword evidence="2" id="KW-0472">Membrane</keyword>
<feature type="transmembrane region" description="Helical" evidence="2">
    <location>
        <begin position="12"/>
        <end position="36"/>
    </location>
</feature>
<evidence type="ECO:0000256" key="1">
    <source>
        <dbReference type="SAM" id="MobiDB-lite"/>
    </source>
</evidence>
<comment type="caution">
    <text evidence="3">The sequence shown here is derived from an EMBL/GenBank/DDBJ whole genome shotgun (WGS) entry which is preliminary data.</text>
</comment>
<evidence type="ECO:0000313" key="4">
    <source>
        <dbReference type="Proteomes" id="UP001302676"/>
    </source>
</evidence>
<protein>
    <submittedName>
        <fullName evidence="3">Uncharacterized protein</fullName>
    </submittedName>
</protein>
<proteinExistence type="predicted"/>
<evidence type="ECO:0000313" key="3">
    <source>
        <dbReference type="EMBL" id="KAK4147312.1"/>
    </source>
</evidence>
<feature type="compositionally biased region" description="Basic and acidic residues" evidence="1">
    <location>
        <begin position="193"/>
        <end position="213"/>
    </location>
</feature>
<keyword evidence="4" id="KW-1185">Reference proteome</keyword>
<keyword evidence="2" id="KW-1133">Transmembrane helix</keyword>
<dbReference type="AlphaFoldDB" id="A0AAN6V9P5"/>
<gene>
    <name evidence="3" type="ORF">C8A04DRAFT_24556</name>
</gene>
<feature type="region of interest" description="Disordered" evidence="1">
    <location>
        <begin position="168"/>
        <end position="226"/>
    </location>
</feature>
<dbReference type="Proteomes" id="UP001302676">
    <property type="component" value="Unassembled WGS sequence"/>
</dbReference>
<dbReference type="EMBL" id="MU853556">
    <property type="protein sequence ID" value="KAK4147312.1"/>
    <property type="molecule type" value="Genomic_DNA"/>
</dbReference>
<feature type="compositionally biased region" description="Basic residues" evidence="1">
    <location>
        <begin position="181"/>
        <end position="192"/>
    </location>
</feature>
<keyword evidence="2" id="KW-0812">Transmembrane</keyword>